<reference evidence="3 4" key="1">
    <citation type="journal article" date="2011" name="Cell">
        <title>The monarch butterfly genome yields insights into long-distance migration.</title>
        <authorList>
            <person name="Zhan S."/>
            <person name="Merlin C."/>
            <person name="Boore J.L."/>
            <person name="Reppert S.M."/>
        </authorList>
    </citation>
    <scope>NUCLEOTIDE SEQUENCE [LARGE SCALE GENOMIC DNA]</scope>
    <source>
        <strain evidence="3">F-2</strain>
    </source>
</reference>
<dbReference type="SUPFAM" id="SSF56655">
    <property type="entry name" value="Carbohydrate phosphatase"/>
    <property type="match status" value="1"/>
</dbReference>
<dbReference type="InterPro" id="IPR050725">
    <property type="entry name" value="CysQ/Inositol_MonoPase"/>
</dbReference>
<protein>
    <submittedName>
        <fullName evidence="3">Inositol polyphosphate 1-phosphatase like protein</fullName>
    </submittedName>
</protein>
<evidence type="ECO:0000256" key="2">
    <source>
        <dbReference type="PIRSR" id="PIRSR600760-2"/>
    </source>
</evidence>
<dbReference type="PANTHER" id="PTHR43028">
    <property type="entry name" value="3'(2'),5'-BISPHOSPHATE NUCLEOTIDASE 1"/>
    <property type="match status" value="1"/>
</dbReference>
<comment type="caution">
    <text evidence="3">The sequence shown here is derived from an EMBL/GenBank/DDBJ whole genome shotgun (WGS) entry which is preliminary data.</text>
</comment>
<dbReference type="InterPro" id="IPR000760">
    <property type="entry name" value="Inositol_monophosphatase-like"/>
</dbReference>
<keyword evidence="2" id="KW-0460">Magnesium</keyword>
<evidence type="ECO:0000313" key="4">
    <source>
        <dbReference type="Proteomes" id="UP000007151"/>
    </source>
</evidence>
<dbReference type="GO" id="GO:0046854">
    <property type="term" value="P:phosphatidylinositol phosphate biosynthetic process"/>
    <property type="evidence" value="ECO:0007669"/>
    <property type="project" value="InterPro"/>
</dbReference>
<dbReference type="GO" id="GO:0004441">
    <property type="term" value="F:inositol-1,4-bisphosphate 1-phosphatase activity"/>
    <property type="evidence" value="ECO:0007669"/>
    <property type="project" value="TreeGrafter"/>
</dbReference>
<dbReference type="Gene3D" id="3.40.190.80">
    <property type="match status" value="1"/>
</dbReference>
<dbReference type="Proteomes" id="UP000007151">
    <property type="component" value="Unassembled WGS sequence"/>
</dbReference>
<dbReference type="InterPro" id="IPR020550">
    <property type="entry name" value="Inositol_monophosphatase_CS"/>
</dbReference>
<gene>
    <name evidence="3" type="ORF">KGM_211277</name>
</gene>
<organism evidence="3 4">
    <name type="scientific">Danaus plexippus plexippus</name>
    <dbReference type="NCBI Taxonomy" id="278856"/>
    <lineage>
        <taxon>Eukaryota</taxon>
        <taxon>Metazoa</taxon>
        <taxon>Ecdysozoa</taxon>
        <taxon>Arthropoda</taxon>
        <taxon>Hexapoda</taxon>
        <taxon>Insecta</taxon>
        <taxon>Pterygota</taxon>
        <taxon>Neoptera</taxon>
        <taxon>Endopterygota</taxon>
        <taxon>Lepidoptera</taxon>
        <taxon>Glossata</taxon>
        <taxon>Ditrysia</taxon>
        <taxon>Papilionoidea</taxon>
        <taxon>Nymphalidae</taxon>
        <taxon>Danainae</taxon>
        <taxon>Danaini</taxon>
        <taxon>Danaina</taxon>
        <taxon>Danaus</taxon>
        <taxon>Danaus</taxon>
    </lineage>
</organism>
<proteinExistence type="inferred from homology"/>
<feature type="binding site" evidence="2">
    <location>
        <position position="147"/>
    </location>
    <ligand>
        <name>Mg(2+)</name>
        <dbReference type="ChEBI" id="CHEBI:18420"/>
        <label>1</label>
        <note>catalytic</note>
    </ligand>
</feature>
<feature type="binding site" evidence="2">
    <location>
        <position position="78"/>
    </location>
    <ligand>
        <name>Mg(2+)</name>
        <dbReference type="ChEBI" id="CHEBI:18420"/>
        <label>1</label>
        <note>catalytic</note>
    </ligand>
</feature>
<evidence type="ECO:0000256" key="1">
    <source>
        <dbReference type="ARBA" id="ARBA00009759"/>
    </source>
</evidence>
<dbReference type="Gene3D" id="4.10.460.10">
    <property type="entry name" value="Inositol Polyphosphate 1-phosphatase, domain 1"/>
    <property type="match status" value="1"/>
</dbReference>
<evidence type="ECO:0000313" key="3">
    <source>
        <dbReference type="EMBL" id="OWR44408.1"/>
    </source>
</evidence>
<dbReference type="STRING" id="278856.A0A212ESD7"/>
<comment type="similarity">
    <text evidence="1">Belongs to the inositol monophosphatase superfamily.</text>
</comment>
<accession>A0A212ESD7</accession>
<name>A0A212ESD7_DANPL</name>
<feature type="binding site" evidence="2">
    <location>
        <position position="278"/>
    </location>
    <ligand>
        <name>Mg(2+)</name>
        <dbReference type="ChEBI" id="CHEBI:18420"/>
        <label>1</label>
        <note>catalytic</note>
    </ligand>
</feature>
<dbReference type="EMBL" id="AGBW02012813">
    <property type="protein sequence ID" value="OWR44408.1"/>
    <property type="molecule type" value="Genomic_DNA"/>
</dbReference>
<sequence>MANVVEVLIHASEKAASIARSCTTSGSETLLVTEKSETEANKRFDKDYKTIADVLAQETAKALITAHFPQLVDHVRGEECTEINGVKISLQNNVKKTAELLSAILPQAIAHNMAEAAHKDVSQNLPQLPSNLPVINPAEVGIWIDPIDGTAEFIAGIQGEAKPGHGLPCVTVLIGAYLRSSGKPILGVINQPFYDKGKGRIIWGLNYADKCKWSHESNVSTNKVILMSSAEKPEIVEKFKSLGWEVKSVPGAGHKLLKVATGEASAYIVSQGTTFLWDTCAPHAILLAKGGNVLNYSDYTPLTYNNQKDLKAYEYCNKDGIIAYDNNSVLEEIKAILNSLIF</sequence>
<dbReference type="InterPro" id="IPR044897">
    <property type="entry name" value="INPP1_dom_1"/>
</dbReference>
<dbReference type="eggNOG" id="KOG3099">
    <property type="taxonomic scope" value="Eukaryota"/>
</dbReference>
<feature type="binding site" evidence="2">
    <location>
        <position position="148"/>
    </location>
    <ligand>
        <name>Mg(2+)</name>
        <dbReference type="ChEBI" id="CHEBI:18420"/>
        <label>1</label>
        <note>catalytic</note>
    </ligand>
</feature>
<comment type="cofactor">
    <cofactor evidence="2">
        <name>Mg(2+)</name>
        <dbReference type="ChEBI" id="CHEBI:18420"/>
    </cofactor>
</comment>
<dbReference type="Gene3D" id="3.30.540.10">
    <property type="entry name" value="Fructose-1,6-Bisphosphatase, subunit A, domain 1"/>
    <property type="match status" value="1"/>
</dbReference>
<dbReference type="GO" id="GO:0046872">
    <property type="term" value="F:metal ion binding"/>
    <property type="evidence" value="ECO:0007669"/>
    <property type="project" value="UniProtKB-KW"/>
</dbReference>
<dbReference type="FunCoup" id="A0A212ESD7">
    <property type="interactions" value="97"/>
</dbReference>
<keyword evidence="4" id="KW-1185">Reference proteome</keyword>
<dbReference type="PROSITE" id="PS00630">
    <property type="entry name" value="IMP_2"/>
    <property type="match status" value="1"/>
</dbReference>
<dbReference type="KEGG" id="dpl:KGM_211277"/>
<feature type="binding site" evidence="2">
    <location>
        <position position="145"/>
    </location>
    <ligand>
        <name>Mg(2+)</name>
        <dbReference type="ChEBI" id="CHEBI:18420"/>
        <label>1</label>
        <note>catalytic</note>
    </ligand>
</feature>
<dbReference type="AlphaFoldDB" id="A0A212ESD7"/>
<keyword evidence="2" id="KW-0479">Metal-binding</keyword>
<dbReference type="Pfam" id="PF00459">
    <property type="entry name" value="Inositol_P"/>
    <property type="match status" value="1"/>
</dbReference>
<dbReference type="OrthoDB" id="9977309at2759"/>
<dbReference type="PANTHER" id="PTHR43028:SF3">
    <property type="entry name" value="INOSITOL POLYPHOSPHATE 1-PHOSPHATASE"/>
    <property type="match status" value="1"/>
</dbReference>